<feature type="transmembrane region" description="Helical" evidence="1">
    <location>
        <begin position="25"/>
        <end position="52"/>
    </location>
</feature>
<keyword evidence="1" id="KW-1133">Transmembrane helix</keyword>
<evidence type="ECO:0000313" key="4">
    <source>
        <dbReference type="Proteomes" id="UP000663829"/>
    </source>
</evidence>
<keyword evidence="4" id="KW-1185">Reference proteome</keyword>
<protein>
    <submittedName>
        <fullName evidence="2">Uncharacterized protein</fullName>
    </submittedName>
</protein>
<evidence type="ECO:0000313" key="2">
    <source>
        <dbReference type="EMBL" id="CAF1515754.1"/>
    </source>
</evidence>
<dbReference type="EMBL" id="CAJOBC010089006">
    <property type="protein sequence ID" value="CAF4375766.1"/>
    <property type="molecule type" value="Genomic_DNA"/>
</dbReference>
<accession>A0A815UM70</accession>
<dbReference type="InterPro" id="IPR036259">
    <property type="entry name" value="MFS_trans_sf"/>
</dbReference>
<keyword evidence="1" id="KW-0812">Transmembrane</keyword>
<reference evidence="2" key="1">
    <citation type="submission" date="2021-02" db="EMBL/GenBank/DDBJ databases">
        <authorList>
            <person name="Nowell W R."/>
        </authorList>
    </citation>
    <scope>NUCLEOTIDE SEQUENCE</scope>
</reference>
<dbReference type="EMBL" id="CAJNOQ010023459">
    <property type="protein sequence ID" value="CAF1515754.1"/>
    <property type="molecule type" value="Genomic_DNA"/>
</dbReference>
<evidence type="ECO:0000256" key="1">
    <source>
        <dbReference type="SAM" id="Phobius"/>
    </source>
</evidence>
<proteinExistence type="predicted"/>
<evidence type="ECO:0000313" key="3">
    <source>
        <dbReference type="EMBL" id="CAF4375766.1"/>
    </source>
</evidence>
<keyword evidence="1" id="KW-0472">Membrane</keyword>
<organism evidence="2 4">
    <name type="scientific">Didymodactylos carnosus</name>
    <dbReference type="NCBI Taxonomy" id="1234261"/>
    <lineage>
        <taxon>Eukaryota</taxon>
        <taxon>Metazoa</taxon>
        <taxon>Spiralia</taxon>
        <taxon>Gnathifera</taxon>
        <taxon>Rotifera</taxon>
        <taxon>Eurotatoria</taxon>
        <taxon>Bdelloidea</taxon>
        <taxon>Philodinida</taxon>
        <taxon>Philodinidae</taxon>
        <taxon>Didymodactylos</taxon>
    </lineage>
</organism>
<dbReference type="AlphaFoldDB" id="A0A815UM70"/>
<dbReference type="Proteomes" id="UP000663829">
    <property type="component" value="Unassembled WGS sequence"/>
</dbReference>
<gene>
    <name evidence="2" type="ORF">GPM918_LOCUS37320</name>
    <name evidence="3" type="ORF">SRO942_LOCUS38085</name>
</gene>
<dbReference type="Proteomes" id="UP000681722">
    <property type="component" value="Unassembled WGS sequence"/>
</dbReference>
<dbReference type="OrthoDB" id="8904098at2759"/>
<sequence length="141" mass="15300">MIGLVVMLLTSIPSAIDKGVAFSGLIVAMVIIGFGTGGVKIAFLGSIVVLIIGRNKYVQKPPTGTLITRAVQVTMTAIRMRRKLGKQLDRPDIFDYAKDMSSSNDHNENEGIPVLNNNAFIDNLNQSINFILVHDVNKMTG</sequence>
<dbReference type="Gene3D" id="1.20.1250.20">
    <property type="entry name" value="MFS general substrate transporter like domains"/>
    <property type="match status" value="1"/>
</dbReference>
<name>A0A815UM70_9BILA</name>
<comment type="caution">
    <text evidence="2">The sequence shown here is derived from an EMBL/GenBank/DDBJ whole genome shotgun (WGS) entry which is preliminary data.</text>
</comment>